<proteinExistence type="predicted"/>
<feature type="coiled-coil region" evidence="5">
    <location>
        <begin position="4"/>
        <end position="31"/>
    </location>
</feature>
<dbReference type="PANTHER" id="PTHR46494:SF3">
    <property type="entry name" value="ZINC TRANSPORT PROTEIN ZNTB"/>
    <property type="match status" value="1"/>
</dbReference>
<sequence>MSTAGSTERAIGRLEKRVADLQTKFDANQQDKINHRLNVLTIISAVFLPLSLLTGFWGMNWEEGMPAIHTEHGFYYALAGMIALGFSLLGYFYRAGWMDH</sequence>
<reference evidence="7" key="1">
    <citation type="submission" date="2021-01" db="EMBL/GenBank/DDBJ databases">
        <authorList>
            <person name="Corre E."/>
            <person name="Pelletier E."/>
            <person name="Niang G."/>
            <person name="Scheremetjew M."/>
            <person name="Finn R."/>
            <person name="Kale V."/>
            <person name="Holt S."/>
            <person name="Cochrane G."/>
            <person name="Meng A."/>
            <person name="Brown T."/>
            <person name="Cohen L."/>
        </authorList>
    </citation>
    <scope>NUCLEOTIDE SEQUENCE</scope>
    <source>
        <strain evidence="7">CCMP127</strain>
    </source>
</reference>
<comment type="subcellular location">
    <subcellularLocation>
        <location evidence="1">Cell membrane</location>
        <topology evidence="1">Multi-pass membrane protein</topology>
    </subcellularLocation>
</comment>
<keyword evidence="2 6" id="KW-0812">Transmembrane</keyword>
<organism evidence="7">
    <name type="scientific">Amphora coffeiformis</name>
    <dbReference type="NCBI Taxonomy" id="265554"/>
    <lineage>
        <taxon>Eukaryota</taxon>
        <taxon>Sar</taxon>
        <taxon>Stramenopiles</taxon>
        <taxon>Ochrophyta</taxon>
        <taxon>Bacillariophyta</taxon>
        <taxon>Bacillariophyceae</taxon>
        <taxon>Bacillariophycidae</taxon>
        <taxon>Thalassiophysales</taxon>
        <taxon>Catenulaceae</taxon>
        <taxon>Amphora</taxon>
    </lineage>
</organism>
<dbReference type="Pfam" id="PF01544">
    <property type="entry name" value="CorA"/>
    <property type="match status" value="1"/>
</dbReference>
<keyword evidence="4 6" id="KW-0472">Membrane</keyword>
<keyword evidence="5" id="KW-0175">Coiled coil</keyword>
<feature type="transmembrane region" description="Helical" evidence="6">
    <location>
        <begin position="74"/>
        <end position="93"/>
    </location>
</feature>
<name>A0A7S3P9M7_9STRA</name>
<evidence type="ECO:0000256" key="6">
    <source>
        <dbReference type="SAM" id="Phobius"/>
    </source>
</evidence>
<dbReference type="GO" id="GO:0000287">
    <property type="term" value="F:magnesium ion binding"/>
    <property type="evidence" value="ECO:0007669"/>
    <property type="project" value="TreeGrafter"/>
</dbReference>
<evidence type="ECO:0000313" key="7">
    <source>
        <dbReference type="EMBL" id="CAE0415168.1"/>
    </source>
</evidence>
<keyword evidence="3 6" id="KW-1133">Transmembrane helix</keyword>
<evidence type="ECO:0000256" key="3">
    <source>
        <dbReference type="ARBA" id="ARBA00022989"/>
    </source>
</evidence>
<evidence type="ECO:0000256" key="1">
    <source>
        <dbReference type="ARBA" id="ARBA00004651"/>
    </source>
</evidence>
<accession>A0A7S3P9M7</accession>
<dbReference type="GO" id="GO:0015087">
    <property type="term" value="F:cobalt ion transmembrane transporter activity"/>
    <property type="evidence" value="ECO:0007669"/>
    <property type="project" value="TreeGrafter"/>
</dbReference>
<dbReference type="AlphaFoldDB" id="A0A7S3P9M7"/>
<evidence type="ECO:0000256" key="4">
    <source>
        <dbReference type="ARBA" id="ARBA00023136"/>
    </source>
</evidence>
<dbReference type="GO" id="GO:0015095">
    <property type="term" value="F:magnesium ion transmembrane transporter activity"/>
    <property type="evidence" value="ECO:0007669"/>
    <property type="project" value="TreeGrafter"/>
</dbReference>
<protein>
    <recommendedName>
        <fullName evidence="8">Magnesium transporter</fullName>
    </recommendedName>
</protein>
<dbReference type="InterPro" id="IPR002523">
    <property type="entry name" value="MgTranspt_CorA/ZnTranspt_ZntB"/>
</dbReference>
<dbReference type="GO" id="GO:0050897">
    <property type="term" value="F:cobalt ion binding"/>
    <property type="evidence" value="ECO:0007669"/>
    <property type="project" value="TreeGrafter"/>
</dbReference>
<dbReference type="SUPFAM" id="SSF144083">
    <property type="entry name" value="Magnesium transport protein CorA, transmembrane region"/>
    <property type="match status" value="1"/>
</dbReference>
<dbReference type="Gene3D" id="1.20.58.340">
    <property type="entry name" value="Magnesium transport protein CorA, transmembrane region"/>
    <property type="match status" value="1"/>
</dbReference>
<evidence type="ECO:0008006" key="8">
    <source>
        <dbReference type="Google" id="ProtNLM"/>
    </source>
</evidence>
<dbReference type="EMBL" id="HBIM01015605">
    <property type="protein sequence ID" value="CAE0415168.1"/>
    <property type="molecule type" value="Transcribed_RNA"/>
</dbReference>
<dbReference type="PANTHER" id="PTHR46494">
    <property type="entry name" value="CORA FAMILY METAL ION TRANSPORTER (EUROFUNG)"/>
    <property type="match status" value="1"/>
</dbReference>
<dbReference type="InterPro" id="IPR045863">
    <property type="entry name" value="CorA_TM1_TM2"/>
</dbReference>
<evidence type="ECO:0000256" key="5">
    <source>
        <dbReference type="SAM" id="Coils"/>
    </source>
</evidence>
<dbReference type="GO" id="GO:0005886">
    <property type="term" value="C:plasma membrane"/>
    <property type="evidence" value="ECO:0007669"/>
    <property type="project" value="UniProtKB-SubCell"/>
</dbReference>
<evidence type="ECO:0000256" key="2">
    <source>
        <dbReference type="ARBA" id="ARBA00022692"/>
    </source>
</evidence>
<gene>
    <name evidence="7" type="ORF">ACOF00016_LOCUS12310</name>
</gene>
<feature type="transmembrane region" description="Helical" evidence="6">
    <location>
        <begin position="37"/>
        <end position="59"/>
    </location>
</feature>